<protein>
    <submittedName>
        <fullName evidence="2">Uncharacterized protein</fullName>
    </submittedName>
</protein>
<dbReference type="EMBL" id="JANPWB010000014">
    <property type="protein sequence ID" value="KAJ1095345.1"/>
    <property type="molecule type" value="Genomic_DNA"/>
</dbReference>
<keyword evidence="3" id="KW-1185">Reference proteome</keyword>
<dbReference type="Proteomes" id="UP001066276">
    <property type="component" value="Chromosome 10"/>
</dbReference>
<name>A0AAV7M5H5_PLEWA</name>
<organism evidence="2 3">
    <name type="scientific">Pleurodeles waltl</name>
    <name type="common">Iberian ribbed newt</name>
    <dbReference type="NCBI Taxonomy" id="8319"/>
    <lineage>
        <taxon>Eukaryota</taxon>
        <taxon>Metazoa</taxon>
        <taxon>Chordata</taxon>
        <taxon>Craniata</taxon>
        <taxon>Vertebrata</taxon>
        <taxon>Euteleostomi</taxon>
        <taxon>Amphibia</taxon>
        <taxon>Batrachia</taxon>
        <taxon>Caudata</taxon>
        <taxon>Salamandroidea</taxon>
        <taxon>Salamandridae</taxon>
        <taxon>Pleurodelinae</taxon>
        <taxon>Pleurodeles</taxon>
    </lineage>
</organism>
<comment type="caution">
    <text evidence="2">The sequence shown here is derived from an EMBL/GenBank/DDBJ whole genome shotgun (WGS) entry which is preliminary data.</text>
</comment>
<gene>
    <name evidence="2" type="ORF">NDU88_000510</name>
</gene>
<feature type="non-terminal residue" evidence="2">
    <location>
        <position position="1"/>
    </location>
</feature>
<accession>A0AAV7M5H5</accession>
<feature type="region of interest" description="Disordered" evidence="1">
    <location>
        <begin position="1"/>
        <end position="29"/>
    </location>
</feature>
<evidence type="ECO:0000256" key="1">
    <source>
        <dbReference type="SAM" id="MobiDB-lite"/>
    </source>
</evidence>
<dbReference type="AlphaFoldDB" id="A0AAV7M5H5"/>
<evidence type="ECO:0000313" key="2">
    <source>
        <dbReference type="EMBL" id="KAJ1095345.1"/>
    </source>
</evidence>
<feature type="non-terminal residue" evidence="2">
    <location>
        <position position="53"/>
    </location>
</feature>
<sequence length="53" mass="5923">PQGNEGQVDHNSPHPKRRPSNEGSLPLTLCTTPVGGSITDFIHEWRSITKDKW</sequence>
<reference evidence="2" key="1">
    <citation type="journal article" date="2022" name="bioRxiv">
        <title>Sequencing and chromosome-scale assembly of the giantPleurodeles waltlgenome.</title>
        <authorList>
            <person name="Brown T."/>
            <person name="Elewa A."/>
            <person name="Iarovenko S."/>
            <person name="Subramanian E."/>
            <person name="Araus A.J."/>
            <person name="Petzold A."/>
            <person name="Susuki M."/>
            <person name="Suzuki K.-i.T."/>
            <person name="Hayashi T."/>
            <person name="Toyoda A."/>
            <person name="Oliveira C."/>
            <person name="Osipova E."/>
            <person name="Leigh N.D."/>
            <person name="Simon A."/>
            <person name="Yun M.H."/>
        </authorList>
    </citation>
    <scope>NUCLEOTIDE SEQUENCE</scope>
    <source>
        <strain evidence="2">20211129_DDA</strain>
        <tissue evidence="2">Liver</tissue>
    </source>
</reference>
<evidence type="ECO:0000313" key="3">
    <source>
        <dbReference type="Proteomes" id="UP001066276"/>
    </source>
</evidence>
<proteinExistence type="predicted"/>